<protein>
    <submittedName>
        <fullName evidence="4">Phosphate ABC transporter substrate-binding protein</fullName>
    </submittedName>
</protein>
<evidence type="ECO:0000256" key="1">
    <source>
        <dbReference type="ARBA" id="ARBA00022729"/>
    </source>
</evidence>
<evidence type="ECO:0000313" key="5">
    <source>
        <dbReference type="Proteomes" id="UP000053372"/>
    </source>
</evidence>
<dbReference type="Gene3D" id="3.40.190.10">
    <property type="entry name" value="Periplasmic binding protein-like II"/>
    <property type="match status" value="2"/>
</dbReference>
<dbReference type="Pfam" id="PF12849">
    <property type="entry name" value="PBP_like_2"/>
    <property type="match status" value="1"/>
</dbReference>
<dbReference type="PANTHER" id="PTHR30570">
    <property type="entry name" value="PERIPLASMIC PHOSPHATE BINDING COMPONENT OF PHOSPHATE ABC TRANSPORTER"/>
    <property type="match status" value="1"/>
</dbReference>
<feature type="transmembrane region" description="Helical" evidence="2">
    <location>
        <begin position="12"/>
        <end position="34"/>
    </location>
</feature>
<reference evidence="4 5" key="1">
    <citation type="journal article" date="2015" name="Genome Announc.">
        <title>Draft Genome of the Euendolithic (true boring) Cyanobacterium Mastigocoleus testarum strain BC008.</title>
        <authorList>
            <person name="Guida B.S."/>
            <person name="Garcia-Pichel F."/>
        </authorList>
    </citation>
    <scope>NUCLEOTIDE SEQUENCE [LARGE SCALE GENOMIC DNA]</scope>
    <source>
        <strain evidence="4 5">BC008</strain>
    </source>
</reference>
<dbReference type="InterPro" id="IPR050811">
    <property type="entry name" value="Phosphate_ABC_transporter"/>
</dbReference>
<dbReference type="PANTHER" id="PTHR30570:SF1">
    <property type="entry name" value="PHOSPHATE-BINDING PROTEIN PSTS"/>
    <property type="match status" value="1"/>
</dbReference>
<keyword evidence="1" id="KW-0732">Signal</keyword>
<evidence type="ECO:0000313" key="4">
    <source>
        <dbReference type="EMBL" id="KST69032.1"/>
    </source>
</evidence>
<proteinExistence type="predicted"/>
<feature type="domain" description="PBP" evidence="3">
    <location>
        <begin position="95"/>
        <end position="356"/>
    </location>
</feature>
<accession>A0A0V7ZX00</accession>
<comment type="caution">
    <text evidence="4">The sequence shown here is derived from an EMBL/GenBank/DDBJ whole genome shotgun (WGS) entry which is preliminary data.</text>
</comment>
<dbReference type="InterPro" id="IPR024370">
    <property type="entry name" value="PBP_domain"/>
</dbReference>
<dbReference type="EMBL" id="LMTZ01000036">
    <property type="protein sequence ID" value="KST69032.1"/>
    <property type="molecule type" value="Genomic_DNA"/>
</dbReference>
<sequence length="371" mass="41712">MQNNHVSKKNKNAVLILTLLISSSIIIGAFWILAHIYRIDLGPSSQDYRKNNKRHSLKLKSLGGEELTQIPGEKSTQATTERFADIRNVPSGIFRYGGSTTWAIIRSKTERKIERAFLKYDLRYTNPITRSPDSAVGIEMLLNNELAFSQTSRSLKDKEHEAARMKGVTLTEIPVAIDGIAVAVNPDINIPGITIEDLKNIYTGKIYNWKELGGPNLKVVPYSKQNKGGTVEFFMKNVLHKDKFGKTVEKVETTTEALKKISQNRGGIFYASAPEIVRQCSVKPLPIGRVGQRFVSPYQKPLIPPYQCPDKRNKLNIAAFKSDEYPMTRRLFVVVKNNGQIEEEAGKAYAQLMLTQEGQKLISEAGFVRIR</sequence>
<organism evidence="4 5">
    <name type="scientific">Mastigocoleus testarum BC008</name>
    <dbReference type="NCBI Taxonomy" id="371196"/>
    <lineage>
        <taxon>Bacteria</taxon>
        <taxon>Bacillati</taxon>
        <taxon>Cyanobacteriota</taxon>
        <taxon>Cyanophyceae</taxon>
        <taxon>Nostocales</taxon>
        <taxon>Hapalosiphonaceae</taxon>
        <taxon>Mastigocoleus</taxon>
    </lineage>
</organism>
<keyword evidence="2" id="KW-0472">Membrane</keyword>
<dbReference type="Proteomes" id="UP000053372">
    <property type="component" value="Unassembled WGS sequence"/>
</dbReference>
<evidence type="ECO:0000256" key="2">
    <source>
        <dbReference type="SAM" id="Phobius"/>
    </source>
</evidence>
<dbReference type="CDD" id="cd13566">
    <property type="entry name" value="PBP2_phosphate"/>
    <property type="match status" value="1"/>
</dbReference>
<dbReference type="SUPFAM" id="SSF53850">
    <property type="entry name" value="Periplasmic binding protein-like II"/>
    <property type="match status" value="1"/>
</dbReference>
<name>A0A0V7ZX00_9CYAN</name>
<dbReference type="AlphaFoldDB" id="A0A0V7ZX00"/>
<dbReference type="OrthoDB" id="506979at2"/>
<keyword evidence="5" id="KW-1185">Reference proteome</keyword>
<evidence type="ECO:0000259" key="3">
    <source>
        <dbReference type="Pfam" id="PF12849"/>
    </source>
</evidence>
<keyword evidence="2" id="KW-0812">Transmembrane</keyword>
<keyword evidence="2" id="KW-1133">Transmembrane helix</keyword>
<gene>
    <name evidence="4" type="ORF">BC008_02900</name>
</gene>